<dbReference type="GO" id="GO:0003677">
    <property type="term" value="F:DNA binding"/>
    <property type="evidence" value="ECO:0007669"/>
    <property type="project" value="InterPro"/>
</dbReference>
<dbReference type="InterPro" id="IPR010982">
    <property type="entry name" value="Lambda_DNA-bd_dom_sf"/>
</dbReference>
<evidence type="ECO:0000313" key="1">
    <source>
        <dbReference type="EMBL" id="SFV33250.1"/>
    </source>
</evidence>
<accession>A0A1I7NF33</accession>
<dbReference type="RefSeq" id="WP_092423653.1">
    <property type="nucleotide sequence ID" value="NZ_FPCK01000001.1"/>
</dbReference>
<protein>
    <recommendedName>
        <fullName evidence="3">Helix-turn-helix</fullName>
    </recommendedName>
</protein>
<evidence type="ECO:0008006" key="3">
    <source>
        <dbReference type="Google" id="ProtNLM"/>
    </source>
</evidence>
<keyword evidence="2" id="KW-1185">Reference proteome</keyword>
<dbReference type="Gene3D" id="1.10.260.40">
    <property type="entry name" value="lambda repressor-like DNA-binding domains"/>
    <property type="match status" value="1"/>
</dbReference>
<gene>
    <name evidence="1" type="ORF">SAMN05216456_1933</name>
</gene>
<dbReference type="STRING" id="429728.SAMN05216456_1933"/>
<sequence length="69" mass="7779">MKLISYLKSEALDLDDFATQVGGVTASGVRKWLRDERVPRPDQMRRIFEVTGGQVTPNDFVLRPDEVSA</sequence>
<proteinExistence type="predicted"/>
<reference evidence="1 2" key="1">
    <citation type="submission" date="2016-10" db="EMBL/GenBank/DDBJ databases">
        <authorList>
            <person name="de Groot N.N."/>
        </authorList>
    </citation>
    <scope>NUCLEOTIDE SEQUENCE [LARGE SCALE GENOMIC DNA]</scope>
    <source>
        <strain evidence="1 2">IPL20</strain>
    </source>
</reference>
<dbReference type="AlphaFoldDB" id="A0A1I7NF33"/>
<name>A0A1I7NF33_9HYPH</name>
<organism evidence="1 2">
    <name type="scientific">Devosia crocina</name>
    <dbReference type="NCBI Taxonomy" id="429728"/>
    <lineage>
        <taxon>Bacteria</taxon>
        <taxon>Pseudomonadati</taxon>
        <taxon>Pseudomonadota</taxon>
        <taxon>Alphaproteobacteria</taxon>
        <taxon>Hyphomicrobiales</taxon>
        <taxon>Devosiaceae</taxon>
        <taxon>Devosia</taxon>
    </lineage>
</organism>
<dbReference type="Proteomes" id="UP000199074">
    <property type="component" value="Unassembled WGS sequence"/>
</dbReference>
<evidence type="ECO:0000313" key="2">
    <source>
        <dbReference type="Proteomes" id="UP000199074"/>
    </source>
</evidence>
<dbReference type="EMBL" id="FPCK01000001">
    <property type="protein sequence ID" value="SFV33250.1"/>
    <property type="molecule type" value="Genomic_DNA"/>
</dbReference>
<dbReference type="OrthoDB" id="7275436at2"/>